<dbReference type="SUPFAM" id="SSF53383">
    <property type="entry name" value="PLP-dependent transferases"/>
    <property type="match status" value="1"/>
</dbReference>
<evidence type="ECO:0000259" key="6">
    <source>
        <dbReference type="Pfam" id="PF00155"/>
    </source>
</evidence>
<comment type="similarity">
    <text evidence="5">Belongs to the class-II pyridoxal-phosphate-dependent aminotransferase family. MalY/PatB cystathionine beta-lyase subfamily.</text>
</comment>
<dbReference type="Gene3D" id="3.40.640.10">
    <property type="entry name" value="Type I PLP-dependent aspartate aminotransferase-like (Major domain)"/>
    <property type="match status" value="1"/>
</dbReference>
<dbReference type="Pfam" id="PF00155">
    <property type="entry name" value="Aminotran_1_2"/>
    <property type="match status" value="1"/>
</dbReference>
<keyword evidence="4" id="KW-0456">Lyase</keyword>
<dbReference type="EC" id="4.4.1.13" evidence="2"/>
<dbReference type="PANTHER" id="PTHR43525">
    <property type="entry name" value="PROTEIN MALY"/>
    <property type="match status" value="1"/>
</dbReference>
<dbReference type="GeneID" id="29695575"/>
<dbReference type="InterPro" id="IPR015422">
    <property type="entry name" value="PyrdxlP-dep_Trfase_small"/>
</dbReference>
<sequence>MYDFETWPERHDTTSVKWKMIETELGVGHEDVLALSVADMEFVTPPAVVEALVDAARNDVFGYDYATDEYLAAVCDWMRRRHGLEADPKLISLSAGVMPAVNTALRAFTHPGDAVIIQRPVYYPFTNAAMNNGLEILNNALLFDGETGRYSMDFEDLERKASDPRCKAIMLCNPHNPVGRVWTAEELRMLGDICVANDVMILCDEIHGDLEHPGHAVTMFGTLGERYADHLIEFTAPSKSFNLAGLLCSNAIFHNAKVKQEFDIAAAKTGGSTVNHLGMVACMAAYARCEDWFEEMLAVVRRNLDTVRAFADTHDGIRLIEPEGTYLAWLDCRGLGLSNDELETFMHEQARLYFDEGYLFGQEGSGFERINLACPVRVIERMCRQLDAALCKLGVGPVAADFADCV</sequence>
<evidence type="ECO:0000256" key="3">
    <source>
        <dbReference type="ARBA" id="ARBA00022898"/>
    </source>
</evidence>
<dbReference type="KEGG" id="bnm:BALAC2494_00170"/>
<keyword evidence="7" id="KW-0032">Aminotransferase</keyword>
<dbReference type="GO" id="GO:0008483">
    <property type="term" value="F:transaminase activity"/>
    <property type="evidence" value="ECO:0007669"/>
    <property type="project" value="UniProtKB-KW"/>
</dbReference>
<dbReference type="RefSeq" id="WP_004217642.1">
    <property type="nucleotide sequence ID" value="NC_017215.1"/>
</dbReference>
<dbReference type="InterPro" id="IPR051798">
    <property type="entry name" value="Class-II_PLP-Dep_Aminotrans"/>
</dbReference>
<dbReference type="InterPro" id="IPR004839">
    <property type="entry name" value="Aminotransferase_I/II_large"/>
</dbReference>
<keyword evidence="7" id="KW-0808">Transferase</keyword>
<gene>
    <name evidence="7" type="ORF">BALAC2494_00170</name>
</gene>
<dbReference type="Gene3D" id="3.90.1150.10">
    <property type="entry name" value="Aspartate Aminotransferase, domain 1"/>
    <property type="match status" value="1"/>
</dbReference>
<dbReference type="InterPro" id="IPR015424">
    <property type="entry name" value="PyrdxlP-dep_Trfase"/>
</dbReference>
<dbReference type="EMBL" id="CP002915">
    <property type="protein sequence ID" value="AEK30523.1"/>
    <property type="molecule type" value="Genomic_DNA"/>
</dbReference>
<evidence type="ECO:0000313" key="7">
    <source>
        <dbReference type="EMBL" id="AEK30523.1"/>
    </source>
</evidence>
<dbReference type="CDD" id="cd00609">
    <property type="entry name" value="AAT_like"/>
    <property type="match status" value="1"/>
</dbReference>
<evidence type="ECO:0000313" key="8">
    <source>
        <dbReference type="Proteomes" id="UP000008394"/>
    </source>
</evidence>
<keyword evidence="3" id="KW-0663">Pyridoxal phosphate</keyword>
<dbReference type="Proteomes" id="UP000008394">
    <property type="component" value="Chromosome"/>
</dbReference>
<evidence type="ECO:0000256" key="2">
    <source>
        <dbReference type="ARBA" id="ARBA00012224"/>
    </source>
</evidence>
<dbReference type="GO" id="GO:0030170">
    <property type="term" value="F:pyridoxal phosphate binding"/>
    <property type="evidence" value="ECO:0007669"/>
    <property type="project" value="InterPro"/>
</dbReference>
<evidence type="ECO:0000256" key="1">
    <source>
        <dbReference type="ARBA" id="ARBA00001933"/>
    </source>
</evidence>
<feature type="domain" description="Aminotransferase class I/classII large" evidence="6">
    <location>
        <begin position="31"/>
        <end position="385"/>
    </location>
</feature>
<dbReference type="InterPro" id="IPR015421">
    <property type="entry name" value="PyrdxlP-dep_Trfase_major"/>
</dbReference>
<dbReference type="GO" id="GO:0047804">
    <property type="term" value="F:cysteine-S-conjugate beta-lyase activity"/>
    <property type="evidence" value="ECO:0007669"/>
    <property type="project" value="UniProtKB-EC"/>
</dbReference>
<dbReference type="PANTHER" id="PTHR43525:SF1">
    <property type="entry name" value="PROTEIN MALY"/>
    <property type="match status" value="1"/>
</dbReference>
<protein>
    <recommendedName>
        <fullName evidence="2">cysteine-S-conjugate beta-lyase</fullName>
        <ecNumber evidence="2">4.4.1.13</ecNumber>
    </recommendedName>
</protein>
<reference evidence="7 8" key="1">
    <citation type="journal article" date="2011" name="J. Bacteriol.">
        <title>Genome Sequence of the Probiotic Strain Bifidobacterium animalis subsp. lactis CNCM I-2494.</title>
        <authorList>
            <person name="Chervaux C."/>
            <person name="Grimaldi C."/>
            <person name="Bolotin A."/>
            <person name="Quinquis B."/>
            <person name="Legrain-Raspaud S."/>
            <person name="van Hylckama Vlieg J.E."/>
            <person name="Denariaz G."/>
            <person name="Smokvina T."/>
        </authorList>
    </citation>
    <scope>NUCLEOTIDE SEQUENCE [LARGE SCALE GENOMIC DNA]</scope>
    <source>
        <strain evidence="7 8">CNCM I-2494</strain>
    </source>
</reference>
<accession>A0A806FIR3</accession>
<organism evidence="7 8">
    <name type="scientific">Bifidobacterium animalis subsp. lactis CNCM I-2494</name>
    <dbReference type="NCBI Taxonomy" id="1042403"/>
    <lineage>
        <taxon>Bacteria</taxon>
        <taxon>Bacillati</taxon>
        <taxon>Actinomycetota</taxon>
        <taxon>Actinomycetes</taxon>
        <taxon>Bifidobacteriales</taxon>
        <taxon>Bifidobacteriaceae</taxon>
        <taxon>Bifidobacterium</taxon>
    </lineage>
</organism>
<dbReference type="InterPro" id="IPR027619">
    <property type="entry name" value="C-S_lyase_PatB-like"/>
</dbReference>
<dbReference type="NCBIfam" id="TIGR04350">
    <property type="entry name" value="C_S_lyase_PatB"/>
    <property type="match status" value="1"/>
</dbReference>
<name>A0A806FIR3_BIFAN</name>
<proteinExistence type="inferred from homology"/>
<comment type="cofactor">
    <cofactor evidence="1">
        <name>pyridoxal 5'-phosphate</name>
        <dbReference type="ChEBI" id="CHEBI:597326"/>
    </cofactor>
</comment>
<evidence type="ECO:0000256" key="4">
    <source>
        <dbReference type="ARBA" id="ARBA00023239"/>
    </source>
</evidence>
<dbReference type="AlphaFoldDB" id="A0A806FIR3"/>
<evidence type="ECO:0000256" key="5">
    <source>
        <dbReference type="ARBA" id="ARBA00037974"/>
    </source>
</evidence>